<accession>A0A2P9AD25</accession>
<dbReference type="PANTHER" id="PTHR43271:SF2">
    <property type="entry name" value="BLL2771 PROTEIN"/>
    <property type="match status" value="1"/>
</dbReference>
<dbReference type="InterPro" id="IPR020846">
    <property type="entry name" value="MFS_dom"/>
</dbReference>
<feature type="transmembrane region" description="Helical" evidence="8">
    <location>
        <begin position="21"/>
        <end position="44"/>
    </location>
</feature>
<feature type="transmembrane region" description="Helical" evidence="8">
    <location>
        <begin position="87"/>
        <end position="103"/>
    </location>
</feature>
<dbReference type="GO" id="GO:0022857">
    <property type="term" value="F:transmembrane transporter activity"/>
    <property type="evidence" value="ECO:0007669"/>
    <property type="project" value="InterPro"/>
</dbReference>
<organism evidence="10 11">
    <name type="scientific">Mesorhizobium delmotii</name>
    <dbReference type="NCBI Taxonomy" id="1631247"/>
    <lineage>
        <taxon>Bacteria</taxon>
        <taxon>Pseudomonadati</taxon>
        <taxon>Pseudomonadota</taxon>
        <taxon>Alphaproteobacteria</taxon>
        <taxon>Hyphomicrobiales</taxon>
        <taxon>Phyllobacteriaceae</taxon>
        <taxon>Mesorhizobium</taxon>
    </lineage>
</organism>
<keyword evidence="5 8" id="KW-0812">Transmembrane</keyword>
<evidence type="ECO:0000256" key="6">
    <source>
        <dbReference type="ARBA" id="ARBA00022989"/>
    </source>
</evidence>
<feature type="domain" description="Major facilitator superfamily (MFS) profile" evidence="9">
    <location>
        <begin position="22"/>
        <end position="401"/>
    </location>
</feature>
<reference evidence="11" key="1">
    <citation type="submission" date="2016-12" db="EMBL/GenBank/DDBJ databases">
        <authorList>
            <person name="Brunel B."/>
        </authorList>
    </citation>
    <scope>NUCLEOTIDE SEQUENCE [LARGE SCALE GENOMIC DNA]</scope>
</reference>
<keyword evidence="11" id="KW-1185">Reference proteome</keyword>
<feature type="transmembrane region" description="Helical" evidence="8">
    <location>
        <begin position="109"/>
        <end position="135"/>
    </location>
</feature>
<evidence type="ECO:0000313" key="11">
    <source>
        <dbReference type="Proteomes" id="UP000245698"/>
    </source>
</evidence>
<feature type="transmembrane region" description="Helical" evidence="8">
    <location>
        <begin position="290"/>
        <end position="307"/>
    </location>
</feature>
<feature type="transmembrane region" description="Helical" evidence="8">
    <location>
        <begin position="227"/>
        <end position="248"/>
    </location>
</feature>
<feature type="transmembrane region" description="Helical" evidence="8">
    <location>
        <begin position="56"/>
        <end position="80"/>
    </location>
</feature>
<evidence type="ECO:0000256" key="1">
    <source>
        <dbReference type="ARBA" id="ARBA00004651"/>
    </source>
</evidence>
<dbReference type="InterPro" id="IPR036259">
    <property type="entry name" value="MFS_trans_sf"/>
</dbReference>
<dbReference type="CDD" id="cd17324">
    <property type="entry name" value="MFS_NepI_like"/>
    <property type="match status" value="1"/>
</dbReference>
<dbReference type="Proteomes" id="UP000245698">
    <property type="component" value="Unassembled WGS sequence"/>
</dbReference>
<evidence type="ECO:0000259" key="9">
    <source>
        <dbReference type="PROSITE" id="PS50850"/>
    </source>
</evidence>
<evidence type="ECO:0000256" key="3">
    <source>
        <dbReference type="ARBA" id="ARBA00022448"/>
    </source>
</evidence>
<name>A0A2P9AD25_9HYPH</name>
<evidence type="ECO:0000256" key="8">
    <source>
        <dbReference type="SAM" id="Phobius"/>
    </source>
</evidence>
<comment type="similarity">
    <text evidence="2">Belongs to the major facilitator superfamily.</text>
</comment>
<dbReference type="PANTHER" id="PTHR43271">
    <property type="entry name" value="BLL2771 PROTEIN"/>
    <property type="match status" value="1"/>
</dbReference>
<gene>
    <name evidence="10" type="ORF">BQ8482_110946</name>
</gene>
<dbReference type="Pfam" id="PF07690">
    <property type="entry name" value="MFS_1"/>
    <property type="match status" value="2"/>
</dbReference>
<evidence type="ECO:0000313" key="10">
    <source>
        <dbReference type="EMBL" id="SJM29016.1"/>
    </source>
</evidence>
<feature type="transmembrane region" description="Helical" evidence="8">
    <location>
        <begin position="147"/>
        <end position="168"/>
    </location>
</feature>
<keyword evidence="6 8" id="KW-1133">Transmembrane helix</keyword>
<dbReference type="SUPFAM" id="SSF103473">
    <property type="entry name" value="MFS general substrate transporter"/>
    <property type="match status" value="1"/>
</dbReference>
<comment type="subcellular location">
    <subcellularLocation>
        <location evidence="1">Cell membrane</location>
        <topology evidence="1">Multi-pass membrane protein</topology>
    </subcellularLocation>
</comment>
<keyword evidence="3" id="KW-0813">Transport</keyword>
<sequence length="401" mass="41829">MVTTTEQTSSTRLRIAASGSWRFGIIAVIAFLTLVDLFATQAILPSLVVKFGVSRATMGFAVNASTFGMAVAGIAVALFGRNLDRRNGIWISLAVLAIPTTLLSQTDSIVVFALLRVVQGLCMSTAFTLTMAYLAEHFSARQTTGALAAYVTGNVASNFFGRLMSAAVADTFGISTNFLTFAALNLIGAALVWFTLQKTSAMMRADAIGEPARAAWKSPLKNAELRACFAIGFLILFVFIGTFTYVNFQLVAAPLSLSPMALGLVYFVFLPSMLTTPLAGRVAAGLGPRIGIDATLALAVLGLLLLLTSRLPIVLGGMALVAIGTFLAQAIATGHVSRTASRDRAAASGIYLASYYAGGLAGSFVIGQIYDRIGWTACVAVLAAVLAGAIAVARSLKSPTA</sequence>
<dbReference type="RefSeq" id="WP_244602624.1">
    <property type="nucleotide sequence ID" value="NZ_FUIG01000013.1"/>
</dbReference>
<evidence type="ECO:0000256" key="7">
    <source>
        <dbReference type="ARBA" id="ARBA00023136"/>
    </source>
</evidence>
<feature type="transmembrane region" description="Helical" evidence="8">
    <location>
        <begin position="174"/>
        <end position="196"/>
    </location>
</feature>
<dbReference type="EMBL" id="FUIG01000013">
    <property type="protein sequence ID" value="SJM29016.1"/>
    <property type="molecule type" value="Genomic_DNA"/>
</dbReference>
<feature type="transmembrane region" description="Helical" evidence="8">
    <location>
        <begin position="313"/>
        <end position="333"/>
    </location>
</feature>
<feature type="transmembrane region" description="Helical" evidence="8">
    <location>
        <begin position="345"/>
        <end position="367"/>
    </location>
</feature>
<feature type="transmembrane region" description="Helical" evidence="8">
    <location>
        <begin position="260"/>
        <end position="278"/>
    </location>
</feature>
<dbReference type="GO" id="GO:0005886">
    <property type="term" value="C:plasma membrane"/>
    <property type="evidence" value="ECO:0007669"/>
    <property type="project" value="UniProtKB-SubCell"/>
</dbReference>
<dbReference type="Gene3D" id="1.20.1250.20">
    <property type="entry name" value="MFS general substrate transporter like domains"/>
    <property type="match status" value="1"/>
</dbReference>
<feature type="transmembrane region" description="Helical" evidence="8">
    <location>
        <begin position="373"/>
        <end position="393"/>
    </location>
</feature>
<keyword evidence="7 8" id="KW-0472">Membrane</keyword>
<evidence type="ECO:0000256" key="5">
    <source>
        <dbReference type="ARBA" id="ARBA00022692"/>
    </source>
</evidence>
<dbReference type="InterPro" id="IPR011701">
    <property type="entry name" value="MFS"/>
</dbReference>
<evidence type="ECO:0000256" key="4">
    <source>
        <dbReference type="ARBA" id="ARBA00022475"/>
    </source>
</evidence>
<keyword evidence="4" id="KW-1003">Cell membrane</keyword>
<dbReference type="PROSITE" id="PS50850">
    <property type="entry name" value="MFS"/>
    <property type="match status" value="1"/>
</dbReference>
<evidence type="ECO:0000256" key="2">
    <source>
        <dbReference type="ARBA" id="ARBA00008335"/>
    </source>
</evidence>
<dbReference type="AlphaFoldDB" id="A0A2P9AD25"/>
<proteinExistence type="inferred from homology"/>
<protein>
    <submittedName>
        <fullName evidence="10">Major facilitator family transporter</fullName>
    </submittedName>
</protein>